<feature type="binding site" evidence="8">
    <location>
        <position position="167"/>
    </location>
    <ligand>
        <name>Mn(2+)</name>
        <dbReference type="ChEBI" id="CHEBI:29035"/>
    </ligand>
</feature>
<dbReference type="InterPro" id="IPR002729">
    <property type="entry name" value="CRISPR-assoc_Cas1"/>
</dbReference>
<dbReference type="GO" id="GO:0046872">
    <property type="term" value="F:metal ion binding"/>
    <property type="evidence" value="ECO:0007669"/>
    <property type="project" value="UniProtKB-UniRule"/>
</dbReference>
<evidence type="ECO:0000313" key="9">
    <source>
        <dbReference type="EMBL" id="EPG75045.1"/>
    </source>
</evidence>
<proteinExistence type="inferred from homology"/>
<evidence type="ECO:0000256" key="2">
    <source>
        <dbReference type="ARBA" id="ARBA00022723"/>
    </source>
</evidence>
<dbReference type="InterPro" id="IPR019851">
    <property type="entry name" value="CRISPR-assoc_Cas1_ECOLI"/>
</dbReference>
<dbReference type="EC" id="3.1.-.-" evidence="8"/>
<keyword evidence="10" id="KW-1185">Reference proteome</keyword>
<keyword evidence="3 8" id="KW-0255">Endonuclease</keyword>
<keyword evidence="2 8" id="KW-0479">Metal-binding</keyword>
<evidence type="ECO:0000256" key="8">
    <source>
        <dbReference type="HAMAP-Rule" id="MF_01470"/>
    </source>
</evidence>
<evidence type="ECO:0000256" key="7">
    <source>
        <dbReference type="ARBA" id="ARBA00023125"/>
    </source>
</evidence>
<dbReference type="GO" id="GO:0004520">
    <property type="term" value="F:DNA endonuclease activity"/>
    <property type="evidence" value="ECO:0007669"/>
    <property type="project" value="InterPro"/>
</dbReference>
<dbReference type="NCBIfam" id="TIGR00287">
    <property type="entry name" value="cas1"/>
    <property type="match status" value="1"/>
</dbReference>
<keyword evidence="1 8" id="KW-0540">Nuclease</keyword>
<dbReference type="PANTHER" id="PTHR34353">
    <property type="entry name" value="CRISPR-ASSOCIATED ENDONUCLEASE CAS1 1"/>
    <property type="match status" value="1"/>
</dbReference>
<dbReference type="GO" id="GO:0003677">
    <property type="term" value="F:DNA binding"/>
    <property type="evidence" value="ECO:0007669"/>
    <property type="project" value="UniProtKB-KW"/>
</dbReference>
<dbReference type="InterPro" id="IPR033641">
    <property type="entry name" value="Cas1_I-E"/>
</dbReference>
<evidence type="ECO:0000256" key="1">
    <source>
        <dbReference type="ARBA" id="ARBA00022722"/>
    </source>
</evidence>
<dbReference type="GO" id="GO:0016787">
    <property type="term" value="F:hydrolase activity"/>
    <property type="evidence" value="ECO:0007669"/>
    <property type="project" value="UniProtKB-KW"/>
</dbReference>
<evidence type="ECO:0000313" key="10">
    <source>
        <dbReference type="Proteomes" id="UP000014540"/>
    </source>
</evidence>
<keyword evidence="6 8" id="KW-0051">Antiviral defense</keyword>
<dbReference type="Pfam" id="PF01867">
    <property type="entry name" value="Cas_Cas1"/>
    <property type="match status" value="1"/>
</dbReference>
<keyword evidence="5 8" id="KW-0460">Magnesium</keyword>
<evidence type="ECO:0000256" key="3">
    <source>
        <dbReference type="ARBA" id="ARBA00022759"/>
    </source>
</evidence>
<feature type="binding site" evidence="8">
    <location>
        <position position="234"/>
    </location>
    <ligand>
        <name>Mn(2+)</name>
        <dbReference type="ChEBI" id="CHEBI:29035"/>
    </ligand>
</feature>
<dbReference type="Gene3D" id="1.20.120.920">
    <property type="entry name" value="CRISPR-associated endonuclease Cas1, C-terminal domain"/>
    <property type="match status" value="1"/>
</dbReference>
<keyword evidence="4 8" id="KW-0378">Hydrolase</keyword>
<dbReference type="GO" id="GO:0051607">
    <property type="term" value="P:defense response to virus"/>
    <property type="evidence" value="ECO:0007669"/>
    <property type="project" value="UniProtKB-UniRule"/>
</dbReference>
<name>S3VEZ7_9LEPT</name>
<dbReference type="Proteomes" id="UP000014540">
    <property type="component" value="Unassembled WGS sequence"/>
</dbReference>
<dbReference type="AlphaFoldDB" id="S3VEZ7"/>
<reference evidence="9" key="1">
    <citation type="submission" date="2013-04" db="EMBL/GenBank/DDBJ databases">
        <authorList>
            <person name="Harkins D.M."/>
            <person name="Durkin A.S."/>
            <person name="Selengut J.D."/>
            <person name="Sanka R."/>
            <person name="DePew J."/>
            <person name="Purushe J."/>
            <person name="Ahmed A."/>
            <person name="van der Linden H."/>
            <person name="Goris M.G.A."/>
            <person name="Hartskeerl R.A."/>
            <person name="Vinetz J.M."/>
            <person name="Sutton G.G."/>
            <person name="Nelson W.C."/>
            <person name="Fouts D.E."/>
        </authorList>
    </citation>
    <scope>NUCLEOTIDE SEQUENCE [LARGE SCALE GENOMIC DNA]</scope>
    <source>
        <strain evidence="9">BUT 6</strain>
    </source>
</reference>
<comment type="similarity">
    <text evidence="8">Belongs to the CRISPR-associated endonuclease Cas1 family.</text>
</comment>
<dbReference type="InterPro" id="IPR042206">
    <property type="entry name" value="CRISPR-assoc_Cas1_C"/>
</dbReference>
<feature type="binding site" evidence="8">
    <location>
        <position position="247"/>
    </location>
    <ligand>
        <name>Mn(2+)</name>
        <dbReference type="ChEBI" id="CHEBI:29035"/>
    </ligand>
</feature>
<dbReference type="GO" id="GO:0043571">
    <property type="term" value="P:maintenance of CRISPR repeat elements"/>
    <property type="evidence" value="ECO:0007669"/>
    <property type="project" value="UniProtKB-UniRule"/>
</dbReference>
<accession>S3VEZ7</accession>
<gene>
    <name evidence="9" type="primary">cas1e</name>
    <name evidence="8" type="synonym">cas1</name>
    <name evidence="9" type="ORF">LEP1GSC058_0181</name>
</gene>
<comment type="subunit">
    <text evidence="8">Homodimer, forms a heterotetramer with a Cas2 homodimer.</text>
</comment>
<sequence>MRIGRKTTPIYFLLIYVPFGSDAYNVMANRNLQELPKFEDNWSYLYFEKGRIDQFQKSVGYHYLDKVVPIPIETLCLLLLGPGTTITHEAIKRISESRCLLAWTGEGGVRFYSSGYTGTYSARNLLRQVEAYGDKTERDKVIRRMYQFRFAETIPINSSIEQIRGMEGARVRKIYKEWSEKTGVPWKSRSYDQNSWDYSDPVNRALSSANACLYGVVHAAILQAGFSPAIGFVHTGKQLSFIYDIADLYKAELTIPLSFKIVADDTTNVERRVRFACRDIFKQSKLLKRIIPDAKELIYGGIDPGEGEDFTEGRDVAISH</sequence>
<dbReference type="Gene3D" id="3.100.10.20">
    <property type="entry name" value="CRISPR-associated endonuclease Cas1, N-terminal domain"/>
    <property type="match status" value="1"/>
</dbReference>
<dbReference type="EMBL" id="AKWZ02000004">
    <property type="protein sequence ID" value="EPG75045.1"/>
    <property type="molecule type" value="Genomic_DNA"/>
</dbReference>
<comment type="cofactor">
    <cofactor evidence="8">
        <name>Mg(2+)</name>
        <dbReference type="ChEBI" id="CHEBI:18420"/>
    </cofactor>
    <cofactor evidence="8">
        <name>Mn(2+)</name>
        <dbReference type="ChEBI" id="CHEBI:29035"/>
    </cofactor>
</comment>
<protein>
    <recommendedName>
        <fullName evidence="8">CRISPR-associated endonuclease Cas1</fullName>
        <ecNumber evidence="8">3.1.-.-</ecNumber>
    </recommendedName>
</protein>
<keyword evidence="7 8" id="KW-0238">DNA-binding</keyword>
<dbReference type="PANTHER" id="PTHR34353:SF3">
    <property type="entry name" value="CRISPR-ASSOCIATED ENDONUCLEASE CAS1"/>
    <property type="match status" value="1"/>
</dbReference>
<comment type="function">
    <text evidence="8">CRISPR (clustered regularly interspaced short palindromic repeat), is an adaptive immune system that provides protection against mobile genetic elements (viruses, transposable elements and conjugative plasmids). CRISPR clusters contain spacers, sequences complementary to antecedent mobile elements, and target invading nucleic acids. CRISPR clusters are transcribed and processed into CRISPR RNA (crRNA). Acts as a dsDNA endonuclease. Involved in the integration of spacer DNA into the CRISPR cassette.</text>
</comment>
<comment type="caution">
    <text evidence="9">The sequence shown here is derived from an EMBL/GenBank/DDBJ whole genome shotgun (WGS) entry which is preliminary data.</text>
</comment>
<dbReference type="InterPro" id="IPR050646">
    <property type="entry name" value="Cas1"/>
</dbReference>
<organism evidence="9 10">
    <name type="scientific">Leptospira fainei serovar Hurstbridge str. BUT 6</name>
    <dbReference type="NCBI Taxonomy" id="1193011"/>
    <lineage>
        <taxon>Bacteria</taxon>
        <taxon>Pseudomonadati</taxon>
        <taxon>Spirochaetota</taxon>
        <taxon>Spirochaetia</taxon>
        <taxon>Leptospirales</taxon>
        <taxon>Leptospiraceae</taxon>
        <taxon>Leptospira</taxon>
    </lineage>
</organism>
<dbReference type="InterPro" id="IPR042211">
    <property type="entry name" value="CRISPR-assoc_Cas1_N"/>
</dbReference>
<evidence type="ECO:0000256" key="6">
    <source>
        <dbReference type="ARBA" id="ARBA00023118"/>
    </source>
</evidence>
<evidence type="ECO:0000256" key="4">
    <source>
        <dbReference type="ARBA" id="ARBA00022801"/>
    </source>
</evidence>
<dbReference type="HAMAP" id="MF_01470">
    <property type="entry name" value="Cas1"/>
    <property type="match status" value="1"/>
</dbReference>
<keyword evidence="8" id="KW-0464">Manganese</keyword>
<dbReference type="NCBIfam" id="TIGR03638">
    <property type="entry name" value="cas1_ECOLI"/>
    <property type="match status" value="1"/>
</dbReference>
<dbReference type="STRING" id="1193011.LEP1GSC058_0181"/>
<dbReference type="CDD" id="cd09719">
    <property type="entry name" value="Cas1_I-E"/>
    <property type="match status" value="1"/>
</dbReference>
<evidence type="ECO:0000256" key="5">
    <source>
        <dbReference type="ARBA" id="ARBA00022842"/>
    </source>
</evidence>